<organism evidence="3 4">
    <name type="scientific">Arenibacter echinorum</name>
    <dbReference type="NCBI Taxonomy" id="440515"/>
    <lineage>
        <taxon>Bacteria</taxon>
        <taxon>Pseudomonadati</taxon>
        <taxon>Bacteroidota</taxon>
        <taxon>Flavobacteriia</taxon>
        <taxon>Flavobacteriales</taxon>
        <taxon>Flavobacteriaceae</taxon>
        <taxon>Arenibacter</taxon>
    </lineage>
</organism>
<name>A0A327RFJ0_9FLAO</name>
<evidence type="ECO:0000259" key="2">
    <source>
        <dbReference type="Pfam" id="PF22725"/>
    </source>
</evidence>
<gene>
    <name evidence="3" type="ORF">LV92_01435</name>
</gene>
<dbReference type="InterPro" id="IPR000683">
    <property type="entry name" value="Gfo/Idh/MocA-like_OxRdtase_N"/>
</dbReference>
<dbReference type="InterPro" id="IPR036291">
    <property type="entry name" value="NAD(P)-bd_dom_sf"/>
</dbReference>
<feature type="domain" description="GFO/IDH/MocA-like oxidoreductase" evidence="2">
    <location>
        <begin position="145"/>
        <end position="277"/>
    </location>
</feature>
<evidence type="ECO:0000313" key="4">
    <source>
        <dbReference type="Proteomes" id="UP000249696"/>
    </source>
</evidence>
<evidence type="ECO:0000313" key="3">
    <source>
        <dbReference type="EMBL" id="RAJ14314.1"/>
    </source>
</evidence>
<comment type="caution">
    <text evidence="3">The sequence shown here is derived from an EMBL/GenBank/DDBJ whole genome shotgun (WGS) entry which is preliminary data.</text>
</comment>
<keyword evidence="4" id="KW-1185">Reference proteome</keyword>
<sequence length="378" mass="42337">MSKKIRLGILGGGGDSLIGVLHRVASQINDNYEIVGAVFNPDFEANVAFAKEIDVPTNRIYKDFDTLVEEELKLPKTERIQVCSVLTPNFLHFPMAKKLLENGFHVICEKPMTTTYEEAKILQATLEKAKTVFAVTHTYTGYPMVRQMREMIKAGAIGKIHKVDAQYYQGWINSIIHDKAKRSTVWRLDPKKAGISSCMGDIGVHAFNMIEYTTGLTIKSILADFNYLYEDNQMDVDGTVLIRMDKHVKGVIRSSQVATGEENGLSIAIYGEKGGLRWEQENPNYLYVLSDDKPLQVYKPGHAYNSKLSLNGTKLPPGHPEGIFDSMANIYLGVARAIRGEKYNDGEFPTMMDGVRGLDFIESTVESNKKGNVWINLK</sequence>
<protein>
    <submittedName>
        <fullName evidence="3">Putative dehydrogenase</fullName>
    </submittedName>
</protein>
<dbReference type="SUPFAM" id="SSF55347">
    <property type="entry name" value="Glyceraldehyde-3-phosphate dehydrogenase-like, C-terminal domain"/>
    <property type="match status" value="1"/>
</dbReference>
<evidence type="ECO:0000259" key="1">
    <source>
        <dbReference type="Pfam" id="PF01408"/>
    </source>
</evidence>
<feature type="domain" description="Gfo/Idh/MocA-like oxidoreductase N-terminal" evidence="1">
    <location>
        <begin position="6"/>
        <end position="137"/>
    </location>
</feature>
<proteinExistence type="predicted"/>
<dbReference type="Proteomes" id="UP000249696">
    <property type="component" value="Unassembled WGS sequence"/>
</dbReference>
<dbReference type="InterPro" id="IPR055170">
    <property type="entry name" value="GFO_IDH_MocA-like_dom"/>
</dbReference>
<accession>A0A327RFJ0</accession>
<dbReference type="OrthoDB" id="9815825at2"/>
<reference evidence="3 4" key="1">
    <citation type="submission" date="2018-06" db="EMBL/GenBank/DDBJ databases">
        <title>Genomic Encyclopedia of Archaeal and Bacterial Type Strains, Phase II (KMG-II): from individual species to whole genera.</title>
        <authorList>
            <person name="Goeker M."/>
        </authorList>
    </citation>
    <scope>NUCLEOTIDE SEQUENCE [LARGE SCALE GENOMIC DNA]</scope>
    <source>
        <strain evidence="3 4">DSM 23522</strain>
    </source>
</reference>
<dbReference type="RefSeq" id="WP_111622921.1">
    <property type="nucleotide sequence ID" value="NZ_QLLN01000002.1"/>
</dbReference>
<dbReference type="PANTHER" id="PTHR43708:SF3">
    <property type="entry name" value="OXIDOREDUCTASE"/>
    <property type="match status" value="1"/>
</dbReference>
<dbReference type="AlphaFoldDB" id="A0A327RFJ0"/>
<dbReference type="Gene3D" id="3.40.50.720">
    <property type="entry name" value="NAD(P)-binding Rossmann-like Domain"/>
    <property type="match status" value="1"/>
</dbReference>
<dbReference type="Gene3D" id="3.30.360.10">
    <property type="entry name" value="Dihydrodipicolinate Reductase, domain 2"/>
    <property type="match status" value="1"/>
</dbReference>
<dbReference type="Pfam" id="PF22725">
    <property type="entry name" value="GFO_IDH_MocA_C3"/>
    <property type="match status" value="1"/>
</dbReference>
<dbReference type="EMBL" id="QLLN01000002">
    <property type="protein sequence ID" value="RAJ14314.1"/>
    <property type="molecule type" value="Genomic_DNA"/>
</dbReference>
<dbReference type="PANTHER" id="PTHR43708">
    <property type="entry name" value="CONSERVED EXPRESSED OXIDOREDUCTASE (EUROFUNG)"/>
    <property type="match status" value="1"/>
</dbReference>
<dbReference type="Pfam" id="PF01408">
    <property type="entry name" value="GFO_IDH_MocA"/>
    <property type="match status" value="1"/>
</dbReference>
<dbReference type="SUPFAM" id="SSF51735">
    <property type="entry name" value="NAD(P)-binding Rossmann-fold domains"/>
    <property type="match status" value="1"/>
</dbReference>
<dbReference type="GO" id="GO:0000166">
    <property type="term" value="F:nucleotide binding"/>
    <property type="evidence" value="ECO:0007669"/>
    <property type="project" value="InterPro"/>
</dbReference>
<dbReference type="InterPro" id="IPR051317">
    <property type="entry name" value="Gfo/Idh/MocA_oxidoreduct"/>
</dbReference>